<dbReference type="Gene3D" id="3.40.50.300">
    <property type="entry name" value="P-loop containing nucleotide triphosphate hydrolases"/>
    <property type="match status" value="1"/>
</dbReference>
<dbReference type="GO" id="GO:0005829">
    <property type="term" value="C:cytosol"/>
    <property type="evidence" value="ECO:0007669"/>
    <property type="project" value="TreeGrafter"/>
</dbReference>
<keyword evidence="1" id="KW-0614">Plasmid</keyword>
<dbReference type="SUPFAM" id="SSF52540">
    <property type="entry name" value="P-loop containing nucleoside triphosphate hydrolases"/>
    <property type="match status" value="2"/>
</dbReference>
<dbReference type="REBASE" id="641139">
    <property type="entry name" value="Pag66ORF4473P"/>
</dbReference>
<name>A0AAD1V4S2_PLAAG</name>
<reference evidence="1" key="1">
    <citation type="submission" date="2020-09" db="EMBL/GenBank/DDBJ databases">
        <authorList>
            <person name="Blom J."/>
        </authorList>
    </citation>
    <scope>NUCLEOTIDE SEQUENCE</scope>
    <source>
        <strain evidence="1">No.66</strain>
        <plasmid evidence="1">p3</plasmid>
    </source>
</reference>
<proteinExistence type="predicted"/>
<gene>
    <name evidence="1" type="ORF">PANO66_04475</name>
</gene>
<dbReference type="InterPro" id="IPR027417">
    <property type="entry name" value="P-loop_NTPase"/>
</dbReference>
<sequence length="1037" mass="118890">MTYEVNEPILNSPFDEPSRYWFIREGYEAELKEGRRPAIVYPPRESNTEWELGQVLKLSPPDEFFPGYEMTLVNRIRKEVKEWREQHYPGVVSRTTLELLEYWNREGRQHRLFFAQKEAVETVIFLTEARADFRMGIHIPQDTPVDATLKAFIRYACKMATGSGKTTVMGMLAAWSILNKVSDRSNTKFSDVVLIICPNVTIKSRLQELNPDNGEASLYRSRDLVPSHLMDKLRQGKVLVTNWHIFEKRSPSTAGNDPAKVVKVGVKTTTTEVIKIAGKNETARGTRYLTLESLQQQITLGQIKVVEEKKDKQGNLKEVKVETTRYLESDAAWIKRILTQEVGNKGNILVFNDEAHHAYRISPSNNDEDDDEVAEYEQKESTIWIEGLDRIHKYREINFCVDLSATPYYLKSSKQNTNKPFEWVVSDFSLMDAIESGLVKIPQLPVRDTTGAEISNLAYFNIWQWIINKMTPAERGKGTNPKPEAILKYAQHPITLLGGQSEQTRQEWLESDDPRPPVFIIVCKNTNIAKCLHEWIAEDIKPSYLPSCNLKSLRNNETETNTIRVDSKVVEELDSGNSKTDDNKWMRFTLDTVGKTQWAKDNQGRDIYPEGFEQLAEKLDRPLHPPGRDIKCIISVGMLTEGWDCSTVKHIIGIRPFQSQLLCEQVVGRGLRRRSYDLTEDNKFAEETATIFGVPFEVVPFKANPEGAKRKPEKRHHVYSVPQKSQYRLEFPRVEGYTQAVQNRVTVDWNEIASLTIDPFKIAPEVQVKGTLANNQGRPTVSGPGKLKSIDLNPYRQGKRLQELVFELAADLTRTYCASDQCEAPPHILFPQLRKICDRYLTEKIEVVEPAHIFDVFLSPYYGWVIEKLSAAIHPDTTAGEAAEIPRYEAHRGNGSTDEINFFTGKPVREVVKSHLNCIVADTDQWEQAAAYIIDNHPRTQSFVKNERLDFTIPYFHNGEDHDYIPDFIIRLNTPESNYLILETKGWDELREVKKAAAQRWCNAINADGKQGYWQYVMTGLIKVKEGIDQAWERVHT</sequence>
<geneLocation type="plasmid" evidence="1 2">
    <name>p3</name>
</geneLocation>
<evidence type="ECO:0000313" key="2">
    <source>
        <dbReference type="Proteomes" id="UP001153761"/>
    </source>
</evidence>
<evidence type="ECO:0000313" key="1">
    <source>
        <dbReference type="EMBL" id="CAD5984737.1"/>
    </source>
</evidence>
<accession>A0AAD1V4S2</accession>
<protein>
    <submittedName>
        <fullName evidence="1">Type III restriction-modification system, Res subunit</fullName>
    </submittedName>
</protein>
<dbReference type="AlphaFoldDB" id="A0AAD1V4S2"/>
<dbReference type="Proteomes" id="UP001153761">
    <property type="component" value="Plasmid p3"/>
</dbReference>
<dbReference type="RefSeq" id="WP_254032797.1">
    <property type="nucleotide sequence ID" value="NZ_LR882966.1"/>
</dbReference>
<dbReference type="InterPro" id="IPR050742">
    <property type="entry name" value="Helicase_Restrict-Modif_Enz"/>
</dbReference>
<organism evidence="1 2">
    <name type="scientific">Planktothrix agardhii</name>
    <name type="common">Oscillatoria agardhii</name>
    <dbReference type="NCBI Taxonomy" id="1160"/>
    <lineage>
        <taxon>Bacteria</taxon>
        <taxon>Bacillati</taxon>
        <taxon>Cyanobacteriota</taxon>
        <taxon>Cyanophyceae</taxon>
        <taxon>Oscillatoriophycideae</taxon>
        <taxon>Oscillatoriales</taxon>
        <taxon>Microcoleaceae</taxon>
        <taxon>Planktothrix</taxon>
    </lineage>
</organism>
<dbReference type="NCBIfam" id="NF046055">
    <property type="entry name" value="restr_BPTD_3080"/>
    <property type="match status" value="1"/>
</dbReference>
<dbReference type="EMBL" id="LR882966">
    <property type="protein sequence ID" value="CAD5984737.1"/>
    <property type="molecule type" value="Genomic_DNA"/>
</dbReference>
<dbReference type="PANTHER" id="PTHR47396:SF1">
    <property type="entry name" value="ATP-DEPENDENT HELICASE IRC3-RELATED"/>
    <property type="match status" value="1"/>
</dbReference>
<dbReference type="PANTHER" id="PTHR47396">
    <property type="entry name" value="TYPE I RESTRICTION ENZYME ECOKI R PROTEIN"/>
    <property type="match status" value="1"/>
</dbReference>